<dbReference type="InterPro" id="IPR002299">
    <property type="entry name" value="Porin_Neis"/>
</dbReference>
<dbReference type="OrthoDB" id="8520696at2"/>
<evidence type="ECO:0000256" key="2">
    <source>
        <dbReference type="ARBA" id="ARBA00011233"/>
    </source>
</evidence>
<dbReference type="PRINTS" id="PR00184">
    <property type="entry name" value="NEISSPPORIN"/>
</dbReference>
<dbReference type="EMBL" id="PEOG01000085">
    <property type="protein sequence ID" value="PIM50998.1"/>
    <property type="molecule type" value="Genomic_DNA"/>
</dbReference>
<evidence type="ECO:0000313" key="13">
    <source>
        <dbReference type="EMBL" id="PIM50998.1"/>
    </source>
</evidence>
<organism evidence="13 14">
    <name type="scientific">Roseateles chitinivorans</name>
    <dbReference type="NCBI Taxonomy" id="2917965"/>
    <lineage>
        <taxon>Bacteria</taxon>
        <taxon>Pseudomonadati</taxon>
        <taxon>Pseudomonadota</taxon>
        <taxon>Betaproteobacteria</taxon>
        <taxon>Burkholderiales</taxon>
        <taxon>Sphaerotilaceae</taxon>
        <taxon>Roseateles</taxon>
    </lineage>
</organism>
<evidence type="ECO:0000256" key="4">
    <source>
        <dbReference type="ARBA" id="ARBA00022452"/>
    </source>
</evidence>
<evidence type="ECO:0000256" key="8">
    <source>
        <dbReference type="ARBA" id="ARBA00023114"/>
    </source>
</evidence>
<evidence type="ECO:0000256" key="7">
    <source>
        <dbReference type="ARBA" id="ARBA00023065"/>
    </source>
</evidence>
<name>A0A2G9C3P2_9BURK</name>
<evidence type="ECO:0000256" key="11">
    <source>
        <dbReference type="SAM" id="SignalP"/>
    </source>
</evidence>
<reference evidence="13 14" key="1">
    <citation type="submission" date="2017-11" db="EMBL/GenBank/DDBJ databases">
        <title>Draft genome sequence of Mitsuaria sp. HWN-4.</title>
        <authorList>
            <person name="Gundlapally S.R."/>
        </authorList>
    </citation>
    <scope>NUCLEOTIDE SEQUENCE [LARGE SCALE GENOMIC DNA]</scope>
    <source>
        <strain evidence="13 14">HWN-4</strain>
    </source>
</reference>
<evidence type="ECO:0000259" key="12">
    <source>
        <dbReference type="Pfam" id="PF13609"/>
    </source>
</evidence>
<dbReference type="SUPFAM" id="SSF56935">
    <property type="entry name" value="Porins"/>
    <property type="match status" value="1"/>
</dbReference>
<dbReference type="AlphaFoldDB" id="A0A2G9C3P2"/>
<keyword evidence="14" id="KW-1185">Reference proteome</keyword>
<dbReference type="Proteomes" id="UP000231501">
    <property type="component" value="Unassembled WGS sequence"/>
</dbReference>
<keyword evidence="4" id="KW-1134">Transmembrane beta strand</keyword>
<dbReference type="PANTHER" id="PTHR34501:SF9">
    <property type="entry name" value="MAJOR OUTER MEMBRANE PROTEIN P.IA"/>
    <property type="match status" value="1"/>
</dbReference>
<keyword evidence="7" id="KW-0406">Ion transport</keyword>
<dbReference type="InterPro" id="IPR023614">
    <property type="entry name" value="Porin_dom_sf"/>
</dbReference>
<keyword evidence="6 11" id="KW-0732">Signal</keyword>
<dbReference type="Pfam" id="PF13609">
    <property type="entry name" value="Porin_4"/>
    <property type="match status" value="1"/>
</dbReference>
<dbReference type="GO" id="GO:0006811">
    <property type="term" value="P:monoatomic ion transport"/>
    <property type="evidence" value="ECO:0007669"/>
    <property type="project" value="UniProtKB-KW"/>
</dbReference>
<feature type="chain" id="PRO_5013923591" evidence="11">
    <location>
        <begin position="20"/>
        <end position="351"/>
    </location>
</feature>
<dbReference type="GO" id="GO:0009279">
    <property type="term" value="C:cell outer membrane"/>
    <property type="evidence" value="ECO:0007669"/>
    <property type="project" value="UniProtKB-SubCell"/>
</dbReference>
<accession>A0A2G9C3P2</accession>
<evidence type="ECO:0000256" key="9">
    <source>
        <dbReference type="ARBA" id="ARBA00023136"/>
    </source>
</evidence>
<keyword evidence="5" id="KW-0812">Transmembrane</keyword>
<protein>
    <submittedName>
        <fullName evidence="13">Porin</fullName>
    </submittedName>
</protein>
<keyword evidence="9" id="KW-0472">Membrane</keyword>
<dbReference type="GO" id="GO:0046930">
    <property type="term" value="C:pore complex"/>
    <property type="evidence" value="ECO:0007669"/>
    <property type="project" value="UniProtKB-KW"/>
</dbReference>
<keyword evidence="3" id="KW-0813">Transport</keyword>
<dbReference type="CDD" id="cd00342">
    <property type="entry name" value="gram_neg_porins"/>
    <property type="match status" value="1"/>
</dbReference>
<evidence type="ECO:0000256" key="5">
    <source>
        <dbReference type="ARBA" id="ARBA00022692"/>
    </source>
</evidence>
<gene>
    <name evidence="13" type="ORF">CS062_22060</name>
</gene>
<keyword evidence="8" id="KW-0626">Porin</keyword>
<evidence type="ECO:0000256" key="3">
    <source>
        <dbReference type="ARBA" id="ARBA00022448"/>
    </source>
</evidence>
<sequence>MNALCAGLLALCAAPAAFAQSSVTVYGIADVLLEYRDHMNAAGDHRFGVTSGGMNTSRWGLRGSEDLGGGLKAVFQLEAEIGMDTGAAGSSFWGRQANVGLDGDFGRVIVGRSYSTTYDFMLPFDPMGYAPFYSWATSGGQIASLPRKDGMVTGVSNLIKYQGTFGPVKVGASYALGEVAGSDSAGRFFSLAGAYTAGPFSAALVLDQRNAATIAANGRYDKEKALHWGVSYDWKPVKLFLAQRVYKKELAAGGANAKSTMTWLGATWQATPAISLTPAVYFQNISSGASGTDDPRLFALRAKYELSKRTSLYAVASTAKSGDGGVVSVSRDDNGFADSQSSVGLGIQHRF</sequence>
<dbReference type="GO" id="GO:0015288">
    <property type="term" value="F:porin activity"/>
    <property type="evidence" value="ECO:0007669"/>
    <property type="project" value="UniProtKB-KW"/>
</dbReference>
<evidence type="ECO:0000256" key="1">
    <source>
        <dbReference type="ARBA" id="ARBA00004571"/>
    </source>
</evidence>
<dbReference type="InterPro" id="IPR050298">
    <property type="entry name" value="Gram-neg_bact_OMP"/>
</dbReference>
<evidence type="ECO:0000256" key="10">
    <source>
        <dbReference type="ARBA" id="ARBA00023237"/>
    </source>
</evidence>
<keyword evidence="10" id="KW-0998">Cell outer membrane</keyword>
<evidence type="ECO:0000313" key="14">
    <source>
        <dbReference type="Proteomes" id="UP000231501"/>
    </source>
</evidence>
<comment type="subcellular location">
    <subcellularLocation>
        <location evidence="1">Cell outer membrane</location>
        <topology evidence="1">Multi-pass membrane protein</topology>
    </subcellularLocation>
</comment>
<proteinExistence type="predicted"/>
<dbReference type="Gene3D" id="2.40.160.10">
    <property type="entry name" value="Porin"/>
    <property type="match status" value="1"/>
</dbReference>
<feature type="domain" description="Porin" evidence="12">
    <location>
        <begin position="9"/>
        <end position="321"/>
    </location>
</feature>
<comment type="subunit">
    <text evidence="2">Homotrimer.</text>
</comment>
<dbReference type="InterPro" id="IPR033900">
    <property type="entry name" value="Gram_neg_porin_domain"/>
</dbReference>
<dbReference type="PANTHER" id="PTHR34501">
    <property type="entry name" value="PROTEIN YDDL-RELATED"/>
    <property type="match status" value="1"/>
</dbReference>
<evidence type="ECO:0000256" key="6">
    <source>
        <dbReference type="ARBA" id="ARBA00022729"/>
    </source>
</evidence>
<comment type="caution">
    <text evidence="13">The sequence shown here is derived from an EMBL/GenBank/DDBJ whole genome shotgun (WGS) entry which is preliminary data.</text>
</comment>
<feature type="signal peptide" evidence="11">
    <location>
        <begin position="1"/>
        <end position="19"/>
    </location>
</feature>